<name>A0ACC0J3L7_9ERIC</name>
<accession>A0ACC0J3L7</accession>
<dbReference type="Proteomes" id="UP001060215">
    <property type="component" value="Chromosome 1"/>
</dbReference>
<sequence length="137" mass="14995">MLPMLLPPLSPPQVTPLLIRPFTTTPSGIVSANKEFHGQKKSTSCFSLDLKKGRQRRLERNFKEFREDSYSHTSPAALRNTFSGGATSIAVAVDLAYSTYFASSPTTRPMLYCSTPLSSGHTHLSLSLSLSFSPSQI</sequence>
<protein>
    <submittedName>
        <fullName evidence="1">Uncharacterized protein</fullName>
    </submittedName>
</protein>
<comment type="caution">
    <text evidence="1">The sequence shown here is derived from an EMBL/GenBank/DDBJ whole genome shotgun (WGS) entry which is preliminary data.</text>
</comment>
<keyword evidence="2" id="KW-1185">Reference proteome</keyword>
<gene>
    <name evidence="1" type="ORF">LOK49_LG01G03820</name>
</gene>
<reference evidence="1 2" key="1">
    <citation type="journal article" date="2022" name="Plant J.">
        <title>Chromosome-level genome of Camellia lanceoleosa provides a valuable resource for understanding genome evolution and self-incompatibility.</title>
        <authorList>
            <person name="Gong W."/>
            <person name="Xiao S."/>
            <person name="Wang L."/>
            <person name="Liao Z."/>
            <person name="Chang Y."/>
            <person name="Mo W."/>
            <person name="Hu G."/>
            <person name="Li W."/>
            <person name="Zhao G."/>
            <person name="Zhu H."/>
            <person name="Hu X."/>
            <person name="Ji K."/>
            <person name="Xiang X."/>
            <person name="Song Q."/>
            <person name="Yuan D."/>
            <person name="Jin S."/>
            <person name="Zhang L."/>
        </authorList>
    </citation>
    <scope>NUCLEOTIDE SEQUENCE [LARGE SCALE GENOMIC DNA]</scope>
    <source>
        <strain evidence="1">SQ_2022a</strain>
    </source>
</reference>
<evidence type="ECO:0000313" key="2">
    <source>
        <dbReference type="Proteomes" id="UP001060215"/>
    </source>
</evidence>
<evidence type="ECO:0000313" key="1">
    <source>
        <dbReference type="EMBL" id="KAI8030831.1"/>
    </source>
</evidence>
<dbReference type="EMBL" id="CM045758">
    <property type="protein sequence ID" value="KAI8030831.1"/>
    <property type="molecule type" value="Genomic_DNA"/>
</dbReference>
<proteinExistence type="predicted"/>
<organism evidence="1 2">
    <name type="scientific">Camellia lanceoleosa</name>
    <dbReference type="NCBI Taxonomy" id="1840588"/>
    <lineage>
        <taxon>Eukaryota</taxon>
        <taxon>Viridiplantae</taxon>
        <taxon>Streptophyta</taxon>
        <taxon>Embryophyta</taxon>
        <taxon>Tracheophyta</taxon>
        <taxon>Spermatophyta</taxon>
        <taxon>Magnoliopsida</taxon>
        <taxon>eudicotyledons</taxon>
        <taxon>Gunneridae</taxon>
        <taxon>Pentapetalae</taxon>
        <taxon>asterids</taxon>
        <taxon>Ericales</taxon>
        <taxon>Theaceae</taxon>
        <taxon>Camellia</taxon>
    </lineage>
</organism>